<dbReference type="AlphaFoldDB" id="A0A7I7XEL7"/>
<organism evidence="2 3">
    <name type="scientific">Mycolicibacterium madagascariense</name>
    <dbReference type="NCBI Taxonomy" id="212765"/>
    <lineage>
        <taxon>Bacteria</taxon>
        <taxon>Bacillati</taxon>
        <taxon>Actinomycetota</taxon>
        <taxon>Actinomycetes</taxon>
        <taxon>Mycobacteriales</taxon>
        <taxon>Mycobacteriaceae</taxon>
        <taxon>Mycolicibacterium</taxon>
    </lineage>
</organism>
<accession>A0A7I7XEL7</accession>
<reference evidence="2 3" key="1">
    <citation type="journal article" date="2019" name="Emerg. Microbes Infect.">
        <title>Comprehensive subspecies identification of 175 nontuberculous mycobacteria species based on 7547 genomic profiles.</title>
        <authorList>
            <person name="Matsumoto Y."/>
            <person name="Kinjo T."/>
            <person name="Motooka D."/>
            <person name="Nabeya D."/>
            <person name="Jung N."/>
            <person name="Uechi K."/>
            <person name="Horii T."/>
            <person name="Iida T."/>
            <person name="Fujita J."/>
            <person name="Nakamura S."/>
        </authorList>
    </citation>
    <scope>NUCLEOTIDE SEQUENCE [LARGE SCALE GENOMIC DNA]</scope>
    <source>
        <strain evidence="2 3">JCM 13574</strain>
    </source>
</reference>
<evidence type="ECO:0000256" key="1">
    <source>
        <dbReference type="SAM" id="MobiDB-lite"/>
    </source>
</evidence>
<dbReference type="EMBL" id="AP022610">
    <property type="protein sequence ID" value="BBZ27588.1"/>
    <property type="molecule type" value="Genomic_DNA"/>
</dbReference>
<name>A0A7I7XEL7_9MYCO</name>
<keyword evidence="3" id="KW-1185">Reference proteome</keyword>
<feature type="compositionally biased region" description="Basic and acidic residues" evidence="1">
    <location>
        <begin position="1"/>
        <end position="14"/>
    </location>
</feature>
<dbReference type="Proteomes" id="UP000466517">
    <property type="component" value="Chromosome"/>
</dbReference>
<protein>
    <submittedName>
        <fullName evidence="2">Uncharacterized protein</fullName>
    </submittedName>
</protein>
<evidence type="ECO:0000313" key="3">
    <source>
        <dbReference type="Proteomes" id="UP000466517"/>
    </source>
</evidence>
<proteinExistence type="predicted"/>
<sequence length="64" mass="7433">MTAKPPDEETRDEASPPPSRNWRKTLNRVLLGVGRADTAEDRARRWQRFREDVAEVASSLRPWT</sequence>
<gene>
    <name evidence="2" type="ORF">MMAD_18830</name>
</gene>
<evidence type="ECO:0000313" key="2">
    <source>
        <dbReference type="EMBL" id="BBZ27588.1"/>
    </source>
</evidence>
<feature type="region of interest" description="Disordered" evidence="1">
    <location>
        <begin position="1"/>
        <end position="23"/>
    </location>
</feature>
<dbReference type="KEGG" id="mmag:MMAD_18830"/>
<dbReference type="RefSeq" id="WP_163735648.1">
    <property type="nucleotide sequence ID" value="NZ_AP022610.1"/>
</dbReference>